<keyword evidence="1" id="KW-0547">Nucleotide-binding</keyword>
<dbReference type="GO" id="GO:0000166">
    <property type="term" value="F:nucleotide binding"/>
    <property type="evidence" value="ECO:0007669"/>
    <property type="project" value="UniProtKB-KW"/>
</dbReference>
<feature type="domain" description="GGDEF" evidence="3">
    <location>
        <begin position="59"/>
        <end position="195"/>
    </location>
</feature>
<dbReference type="KEGG" id="lrug:AB8B22_07305"/>
<dbReference type="InterPro" id="IPR054767">
    <property type="entry name" value="Cas10-Cmr2_palm2"/>
</dbReference>
<dbReference type="EMBL" id="CP165644">
    <property type="protein sequence ID" value="XDU66223.1"/>
    <property type="molecule type" value="Genomic_DNA"/>
</dbReference>
<dbReference type="Gene3D" id="3.30.70.270">
    <property type="match status" value="1"/>
</dbReference>
<keyword evidence="2" id="KW-0051">Antiviral defense</keyword>
<dbReference type="InterPro" id="IPR043128">
    <property type="entry name" value="Rev_trsase/Diguanyl_cyclase"/>
</dbReference>
<dbReference type="Pfam" id="PF22335">
    <property type="entry name" value="Cas10-Cmr2_palm2"/>
    <property type="match status" value="1"/>
</dbReference>
<evidence type="ECO:0000259" key="3">
    <source>
        <dbReference type="PROSITE" id="PS50887"/>
    </source>
</evidence>
<proteinExistence type="predicted"/>
<name>A0AB39VH07_9FUSO</name>
<accession>A0AB39VH07</accession>
<dbReference type="PROSITE" id="PS50887">
    <property type="entry name" value="GGDEF"/>
    <property type="match status" value="1"/>
</dbReference>
<dbReference type="RefSeq" id="WP_369710618.1">
    <property type="nucleotide sequence ID" value="NZ_CP165644.1"/>
</dbReference>
<gene>
    <name evidence="4" type="ORF">AB8B22_07305</name>
</gene>
<dbReference type="InterPro" id="IPR000160">
    <property type="entry name" value="GGDEF_dom"/>
</dbReference>
<evidence type="ECO:0000256" key="1">
    <source>
        <dbReference type="ARBA" id="ARBA00022741"/>
    </source>
</evidence>
<dbReference type="AlphaFoldDB" id="A0AB39VH07"/>
<reference evidence="4" key="1">
    <citation type="submission" date="2024-07" db="EMBL/GenBank/DDBJ databases">
        <authorList>
            <person name="Li X.-J."/>
            <person name="Wang X."/>
        </authorList>
    </citation>
    <scope>NUCLEOTIDE SEQUENCE</scope>
    <source>
        <strain evidence="4">HSP-334</strain>
    </source>
</reference>
<sequence length="335" mass="39340">MNVEKKEDIKEIFSKLDGIELIKNFPIQYNEKVINEIIADSLSEKIKLREDSFLVNENNYRAIISLDLDNMGKFSQEEIEKIKDVSVRIHNYISKLKEFIESKKRNEKSEGLVLYSAGDDILAILNPKYILEFIEKACRLLKECFGNENKALSVSFGIFICYDKNPIKESIEKSHELLFYKAKKTNKKDSAVISVQKHSGQSFEFIINNLVKDMEFNDKNNIFFSKMNSYLKKYIEKGQVYSKERGKLLNTIIQKVYMNNFIFKEIITSPEQINNFLSNLFDSKKENNELLNDLYELLVYVGKENSKPEEKFEEKLEKIVSYFKLIKFYEDRGGK</sequence>
<dbReference type="GO" id="GO:0051607">
    <property type="term" value="P:defense response to virus"/>
    <property type="evidence" value="ECO:0007669"/>
    <property type="project" value="UniProtKB-KW"/>
</dbReference>
<evidence type="ECO:0000256" key="2">
    <source>
        <dbReference type="ARBA" id="ARBA00023118"/>
    </source>
</evidence>
<organism evidence="4">
    <name type="scientific">Leptotrichia rugosa</name>
    <dbReference type="NCBI Taxonomy" id="3239302"/>
    <lineage>
        <taxon>Bacteria</taxon>
        <taxon>Fusobacteriati</taxon>
        <taxon>Fusobacteriota</taxon>
        <taxon>Fusobacteriia</taxon>
        <taxon>Fusobacteriales</taxon>
        <taxon>Leptotrichiaceae</taxon>
        <taxon>Leptotrichia</taxon>
    </lineage>
</organism>
<evidence type="ECO:0000313" key="4">
    <source>
        <dbReference type="EMBL" id="XDU66223.1"/>
    </source>
</evidence>
<protein>
    <recommendedName>
        <fullName evidence="3">GGDEF domain-containing protein</fullName>
    </recommendedName>
</protein>